<accession>A0A2J6PYI2</accession>
<evidence type="ECO:0000313" key="2">
    <source>
        <dbReference type="Proteomes" id="UP000235672"/>
    </source>
</evidence>
<proteinExistence type="predicted"/>
<organism evidence="1 2">
    <name type="scientific">Hyaloscypha hepaticicola</name>
    <dbReference type="NCBI Taxonomy" id="2082293"/>
    <lineage>
        <taxon>Eukaryota</taxon>
        <taxon>Fungi</taxon>
        <taxon>Dikarya</taxon>
        <taxon>Ascomycota</taxon>
        <taxon>Pezizomycotina</taxon>
        <taxon>Leotiomycetes</taxon>
        <taxon>Helotiales</taxon>
        <taxon>Hyaloscyphaceae</taxon>
        <taxon>Hyaloscypha</taxon>
    </lineage>
</organism>
<dbReference type="Proteomes" id="UP000235672">
    <property type="component" value="Unassembled WGS sequence"/>
</dbReference>
<evidence type="ECO:0000313" key="1">
    <source>
        <dbReference type="EMBL" id="PMD19092.1"/>
    </source>
</evidence>
<gene>
    <name evidence="1" type="ORF">NA56DRAFT_647524</name>
</gene>
<keyword evidence="2" id="KW-1185">Reference proteome</keyword>
<name>A0A2J6PYI2_9HELO</name>
<protein>
    <submittedName>
        <fullName evidence="1">Uncharacterized protein</fullName>
    </submittedName>
</protein>
<dbReference type="EMBL" id="KZ613491">
    <property type="protein sequence ID" value="PMD19092.1"/>
    <property type="molecule type" value="Genomic_DNA"/>
</dbReference>
<reference evidence="1 2" key="1">
    <citation type="submission" date="2016-05" db="EMBL/GenBank/DDBJ databases">
        <title>A degradative enzymes factory behind the ericoid mycorrhizal symbiosis.</title>
        <authorList>
            <consortium name="DOE Joint Genome Institute"/>
            <person name="Martino E."/>
            <person name="Morin E."/>
            <person name="Grelet G."/>
            <person name="Kuo A."/>
            <person name="Kohler A."/>
            <person name="Daghino S."/>
            <person name="Barry K."/>
            <person name="Choi C."/>
            <person name="Cichocki N."/>
            <person name="Clum A."/>
            <person name="Copeland A."/>
            <person name="Hainaut M."/>
            <person name="Haridas S."/>
            <person name="Labutti K."/>
            <person name="Lindquist E."/>
            <person name="Lipzen A."/>
            <person name="Khouja H.-R."/>
            <person name="Murat C."/>
            <person name="Ohm R."/>
            <person name="Olson A."/>
            <person name="Spatafora J."/>
            <person name="Veneault-Fourrey C."/>
            <person name="Henrissat B."/>
            <person name="Grigoriev I."/>
            <person name="Martin F."/>
            <person name="Perotto S."/>
        </authorList>
    </citation>
    <scope>NUCLEOTIDE SEQUENCE [LARGE SCALE GENOMIC DNA]</scope>
    <source>
        <strain evidence="1 2">UAMH 7357</strain>
    </source>
</reference>
<dbReference type="OrthoDB" id="3559262at2759"/>
<sequence length="223" mass="25602">MAHFRESALAVAEAREQAAIKQEAISNIRWNMCPFFEGNDLPDRYWRKCPNGDYSLTLPVSFTDRQYFYFNKDGSFYWSDGGPGNANAYGRSIWLTPPPNDEMFFKPSSNDGGSFFIGVDIHTRCERIYWESPAGQIVRTLRKHVAAATLPVYDVQTFMDVPGFERAVRFDCSGCYDCEDDELVVYLQDLWRRRKLGQGPDTFQPWKNGLKEGILHGVRCHVA</sequence>
<dbReference type="AlphaFoldDB" id="A0A2J6PYI2"/>